<gene>
    <name evidence="2" type="ORF">C5F50_00670</name>
</gene>
<evidence type="ECO:0000259" key="1">
    <source>
        <dbReference type="Pfam" id="PF08241"/>
    </source>
</evidence>
<reference evidence="2 3" key="1">
    <citation type="submission" date="2018-02" db="EMBL/GenBank/DDBJ databases">
        <title>Complete genome of Nitrosopumilus ureaphilus PS0.</title>
        <authorList>
            <person name="Qin W."/>
            <person name="Zheng Y."/>
            <person name="Stahl D.A."/>
        </authorList>
    </citation>
    <scope>NUCLEOTIDE SEQUENCE [LARGE SCALE GENOMIC DNA]</scope>
    <source>
        <strain evidence="2 3">PS0</strain>
    </source>
</reference>
<dbReference type="Pfam" id="PF08241">
    <property type="entry name" value="Methyltransf_11"/>
    <property type="match status" value="1"/>
</dbReference>
<sequence>MKCKMEENTEKKWWELIRNGELATALEMFPKKKNLEVLEIGGRDGFQAELISKNGYNVTSIDIKPLFPQFFPVQKGDINKLNFKENSFDIIFSSNMLQEIVSIKEAFNEMKRVLKKDGVIIHIVPSSWWSLITNFWHYCLIPKYLIKSKKFQSIFNSDIKMENTNKNISKEKEVNSAEKNLKRLFFHPLGANTSFIHEIIYFSNFYWKELFRHNGFEIICKKNCPFFYSGYAVFKFKFLNFRKLFAKYFPSCYCFVLTQNSSL</sequence>
<dbReference type="Proteomes" id="UP000509478">
    <property type="component" value="Chromosome"/>
</dbReference>
<dbReference type="AlphaFoldDB" id="A0A7D5R639"/>
<evidence type="ECO:0000313" key="2">
    <source>
        <dbReference type="EMBL" id="QLH05759.1"/>
    </source>
</evidence>
<accession>A0A7D5R639</accession>
<protein>
    <recommendedName>
        <fullName evidence="1">Methyltransferase type 11 domain-containing protein</fullName>
    </recommendedName>
</protein>
<keyword evidence="3" id="KW-1185">Reference proteome</keyword>
<feature type="domain" description="Methyltransferase type 11" evidence="1">
    <location>
        <begin position="38"/>
        <end position="121"/>
    </location>
</feature>
<dbReference type="InterPro" id="IPR029063">
    <property type="entry name" value="SAM-dependent_MTases_sf"/>
</dbReference>
<dbReference type="EMBL" id="CP026995">
    <property type="protein sequence ID" value="QLH05759.1"/>
    <property type="molecule type" value="Genomic_DNA"/>
</dbReference>
<dbReference type="CDD" id="cd02440">
    <property type="entry name" value="AdoMet_MTases"/>
    <property type="match status" value="1"/>
</dbReference>
<dbReference type="Gene3D" id="3.40.50.150">
    <property type="entry name" value="Vaccinia Virus protein VP39"/>
    <property type="match status" value="1"/>
</dbReference>
<dbReference type="InterPro" id="IPR013216">
    <property type="entry name" value="Methyltransf_11"/>
</dbReference>
<dbReference type="KEGG" id="nue:C5F50_00670"/>
<dbReference type="GO" id="GO:0008757">
    <property type="term" value="F:S-adenosylmethionine-dependent methyltransferase activity"/>
    <property type="evidence" value="ECO:0007669"/>
    <property type="project" value="InterPro"/>
</dbReference>
<dbReference type="SUPFAM" id="SSF53335">
    <property type="entry name" value="S-adenosyl-L-methionine-dependent methyltransferases"/>
    <property type="match status" value="1"/>
</dbReference>
<organism evidence="2 3">
    <name type="scientific">Nitrosopumilus ureiphilus</name>
    <dbReference type="NCBI Taxonomy" id="1470067"/>
    <lineage>
        <taxon>Archaea</taxon>
        <taxon>Nitrososphaerota</taxon>
        <taxon>Nitrososphaeria</taxon>
        <taxon>Nitrosopumilales</taxon>
        <taxon>Nitrosopumilaceae</taxon>
        <taxon>Nitrosopumilus</taxon>
    </lineage>
</organism>
<proteinExistence type="predicted"/>
<name>A0A7D5R639_9ARCH</name>
<evidence type="ECO:0000313" key="3">
    <source>
        <dbReference type="Proteomes" id="UP000509478"/>
    </source>
</evidence>